<accession>A0A645GAN2</accession>
<sequence length="168" mass="18222">MVLGQLVAYGAIKEGKYVTWLPSYGPEMRGGTANCGVTVSDREIGSPFVTKPDVVVALNQPSLDKYEKSVRSGGVLIYNSDMAKYTPTRDDIKVIPVEASKIAGSLGNERAVNVIILGVVIAISDFISDETAREIIKQKLGARKPEFLESNMKAYDLGREIGLSKNKI</sequence>
<dbReference type="GO" id="GO:0016903">
    <property type="term" value="F:oxidoreductase activity, acting on the aldehyde or oxo group of donors"/>
    <property type="evidence" value="ECO:0007669"/>
    <property type="project" value="InterPro"/>
</dbReference>
<organism evidence="3">
    <name type="scientific">bioreactor metagenome</name>
    <dbReference type="NCBI Taxonomy" id="1076179"/>
    <lineage>
        <taxon>unclassified sequences</taxon>
        <taxon>metagenomes</taxon>
        <taxon>ecological metagenomes</taxon>
    </lineage>
</organism>
<dbReference type="Gene3D" id="3.40.920.10">
    <property type="entry name" value="Pyruvate-ferredoxin oxidoreductase, PFOR, domain III"/>
    <property type="match status" value="1"/>
</dbReference>
<dbReference type="InterPro" id="IPR019752">
    <property type="entry name" value="Pyrv/ketoisovalerate_OxRed_cat"/>
</dbReference>
<reference evidence="3" key="1">
    <citation type="submission" date="2019-08" db="EMBL/GenBank/DDBJ databases">
        <authorList>
            <person name="Kucharzyk K."/>
            <person name="Murdoch R.W."/>
            <person name="Higgins S."/>
            <person name="Loffler F."/>
        </authorList>
    </citation>
    <scope>NUCLEOTIDE SEQUENCE</scope>
</reference>
<keyword evidence="1" id="KW-0560">Oxidoreductase</keyword>
<dbReference type="InterPro" id="IPR002869">
    <property type="entry name" value="Pyrv_flavodox_OxRed_cen"/>
</dbReference>
<dbReference type="AlphaFoldDB" id="A0A645GAN2"/>
<feature type="domain" description="Pyruvate/ketoisovalerate oxidoreductase catalytic" evidence="2">
    <location>
        <begin position="3"/>
        <end position="160"/>
    </location>
</feature>
<dbReference type="InterPro" id="IPR052554">
    <property type="entry name" value="2-oxoglutarate_synth_KorC"/>
</dbReference>
<evidence type="ECO:0000313" key="3">
    <source>
        <dbReference type="EMBL" id="MPN23685.1"/>
    </source>
</evidence>
<protein>
    <recommendedName>
        <fullName evidence="2">Pyruvate/ketoisovalerate oxidoreductase catalytic domain-containing protein</fullName>
    </recommendedName>
</protein>
<dbReference type="PANTHER" id="PTHR42730:SF1">
    <property type="entry name" value="2-OXOGLUTARATE SYNTHASE SUBUNIT KORC"/>
    <property type="match status" value="1"/>
</dbReference>
<name>A0A645GAN2_9ZZZZ</name>
<evidence type="ECO:0000259" key="2">
    <source>
        <dbReference type="Pfam" id="PF01558"/>
    </source>
</evidence>
<dbReference type="EMBL" id="VSSQ01072268">
    <property type="protein sequence ID" value="MPN23685.1"/>
    <property type="molecule type" value="Genomic_DNA"/>
</dbReference>
<dbReference type="Pfam" id="PF01558">
    <property type="entry name" value="POR"/>
    <property type="match status" value="1"/>
</dbReference>
<evidence type="ECO:0000256" key="1">
    <source>
        <dbReference type="ARBA" id="ARBA00023002"/>
    </source>
</evidence>
<dbReference type="SUPFAM" id="SSF53323">
    <property type="entry name" value="Pyruvate-ferredoxin oxidoreductase, PFOR, domain III"/>
    <property type="match status" value="1"/>
</dbReference>
<gene>
    <name evidence="3" type="ORF">SDC9_171078</name>
</gene>
<proteinExistence type="predicted"/>
<comment type="caution">
    <text evidence="3">The sequence shown here is derived from an EMBL/GenBank/DDBJ whole genome shotgun (WGS) entry which is preliminary data.</text>
</comment>
<dbReference type="PANTHER" id="PTHR42730">
    <property type="entry name" value="2-OXOGLUTARATE SYNTHASE SUBUNIT KORC"/>
    <property type="match status" value="1"/>
</dbReference>